<name>A0A0J1B7Z9_RHOIS</name>
<accession>A0A0J1B7Z9</accession>
<reference evidence="2" key="1">
    <citation type="submission" date="2015-05" db="EMBL/GenBank/DDBJ databases">
        <title>Permanent draft genome of Rhodopirellula islandicus K833.</title>
        <authorList>
            <person name="Kizina J."/>
            <person name="Richter M."/>
            <person name="Glockner F.O."/>
            <person name="Harder J."/>
        </authorList>
    </citation>
    <scope>NUCLEOTIDE SEQUENCE [LARGE SCALE GENOMIC DNA]</scope>
    <source>
        <strain evidence="2">K833</strain>
    </source>
</reference>
<evidence type="ECO:0000313" key="3">
    <source>
        <dbReference type="Proteomes" id="UP000036367"/>
    </source>
</evidence>
<keyword evidence="3" id="KW-1185">Reference proteome</keyword>
<feature type="region of interest" description="Disordered" evidence="1">
    <location>
        <begin position="25"/>
        <end position="65"/>
    </location>
</feature>
<proteinExistence type="predicted"/>
<evidence type="ECO:0000256" key="1">
    <source>
        <dbReference type="SAM" id="MobiDB-lite"/>
    </source>
</evidence>
<dbReference type="PATRIC" id="fig|595434.4.peg.4965"/>
<evidence type="ECO:0000313" key="2">
    <source>
        <dbReference type="EMBL" id="KLU02935.1"/>
    </source>
</evidence>
<gene>
    <name evidence="2" type="ORF">RISK_005231</name>
</gene>
<dbReference type="Proteomes" id="UP000036367">
    <property type="component" value="Unassembled WGS sequence"/>
</dbReference>
<dbReference type="STRING" id="595434.RISK_005231"/>
<feature type="compositionally biased region" description="Basic and acidic residues" evidence="1">
    <location>
        <begin position="44"/>
        <end position="62"/>
    </location>
</feature>
<dbReference type="AlphaFoldDB" id="A0A0J1B7Z9"/>
<dbReference type="EMBL" id="LECT01000043">
    <property type="protein sequence ID" value="KLU02935.1"/>
    <property type="molecule type" value="Genomic_DNA"/>
</dbReference>
<sequence length="114" mass="12699">MKDGTNDRGQHAAIIQCLHRQTTAGSARSISLGAASKARQGNTRHRDDFSQGGTERLDRRFNMDGAGGEKVPWSSPVRIKFIRILTRLFEGFSKIRSPTSVVVAYYRRLSFGSE</sequence>
<organism evidence="2 3">
    <name type="scientific">Rhodopirellula islandica</name>
    <dbReference type="NCBI Taxonomy" id="595434"/>
    <lineage>
        <taxon>Bacteria</taxon>
        <taxon>Pseudomonadati</taxon>
        <taxon>Planctomycetota</taxon>
        <taxon>Planctomycetia</taxon>
        <taxon>Pirellulales</taxon>
        <taxon>Pirellulaceae</taxon>
        <taxon>Rhodopirellula</taxon>
    </lineage>
</organism>
<comment type="caution">
    <text evidence="2">The sequence shown here is derived from an EMBL/GenBank/DDBJ whole genome shotgun (WGS) entry which is preliminary data.</text>
</comment>
<protein>
    <submittedName>
        <fullName evidence="2">Uncharacterized protein</fullName>
    </submittedName>
</protein>